<dbReference type="STRING" id="526729.SAMN04324258_2857"/>
<dbReference type="EMBL" id="FUZQ01000005">
    <property type="protein sequence ID" value="SKC70961.1"/>
    <property type="molecule type" value="Genomic_DNA"/>
</dbReference>
<proteinExistence type="predicted"/>
<reference evidence="2 3" key="1">
    <citation type="submission" date="2017-02" db="EMBL/GenBank/DDBJ databases">
        <authorList>
            <person name="Peterson S.W."/>
        </authorList>
    </citation>
    <scope>NUCLEOTIDE SEQUENCE [LARGE SCALE GENOMIC DNA]</scope>
    <source>
        <strain evidence="2 3">DSM 21481</strain>
    </source>
</reference>
<dbReference type="Gene3D" id="3.40.50.150">
    <property type="entry name" value="Vaccinia Virus protein VP39"/>
    <property type="match status" value="1"/>
</dbReference>
<accession>A0A1T5L4R4</accession>
<dbReference type="InterPro" id="IPR013216">
    <property type="entry name" value="Methyltransf_11"/>
</dbReference>
<keyword evidence="2" id="KW-0808">Transferase</keyword>
<dbReference type="InterPro" id="IPR029063">
    <property type="entry name" value="SAM-dependent_MTases_sf"/>
</dbReference>
<keyword evidence="3" id="KW-1185">Reference proteome</keyword>
<name>A0A1T5L4R4_9MICO</name>
<sequence length="219" mass="23619">MRRRWDREAAGYDQVFTAAERRMFPGLRRRVCALAEGRTLEIAVGTGLNLEHYPPAVIDGTRPGGFVGVDQSAGMLDVARRRAAGLGLGIDPDADLRRGDAQALDLPDDSFDTVVCTFSLCGIGDDRAALAEMTRVLRPGGLLLLADHVASSVWPLRALQALADVVSVPLAGEHFGRRPMRWVLAQGLAIEEHERTRAGVVEHVAARLPGVRPGADVSR</sequence>
<dbReference type="GO" id="GO:0032259">
    <property type="term" value="P:methylation"/>
    <property type="evidence" value="ECO:0007669"/>
    <property type="project" value="UniProtKB-KW"/>
</dbReference>
<evidence type="ECO:0000313" key="2">
    <source>
        <dbReference type="EMBL" id="SKC70961.1"/>
    </source>
</evidence>
<organism evidence="2 3">
    <name type="scientific">Krasilnikoviella flava</name>
    <dbReference type="NCBI Taxonomy" id="526729"/>
    <lineage>
        <taxon>Bacteria</taxon>
        <taxon>Bacillati</taxon>
        <taxon>Actinomycetota</taxon>
        <taxon>Actinomycetes</taxon>
        <taxon>Micrococcales</taxon>
        <taxon>Promicromonosporaceae</taxon>
        <taxon>Krasilnikoviella</taxon>
    </lineage>
</organism>
<dbReference type="Proteomes" id="UP000189777">
    <property type="component" value="Unassembled WGS sequence"/>
</dbReference>
<dbReference type="PANTHER" id="PTHR42912:SF93">
    <property type="entry name" value="N6-ADENOSINE-METHYLTRANSFERASE TMT1A"/>
    <property type="match status" value="1"/>
</dbReference>
<keyword evidence="2" id="KW-0830">Ubiquinone</keyword>
<dbReference type="InterPro" id="IPR050508">
    <property type="entry name" value="Methyltransf_Superfamily"/>
</dbReference>
<dbReference type="AlphaFoldDB" id="A0A1T5L4R4"/>
<dbReference type="GO" id="GO:0008757">
    <property type="term" value="F:S-adenosylmethionine-dependent methyltransferase activity"/>
    <property type="evidence" value="ECO:0007669"/>
    <property type="project" value="InterPro"/>
</dbReference>
<feature type="domain" description="Methyltransferase type 11" evidence="1">
    <location>
        <begin position="40"/>
        <end position="144"/>
    </location>
</feature>
<dbReference type="CDD" id="cd02440">
    <property type="entry name" value="AdoMet_MTases"/>
    <property type="match status" value="1"/>
</dbReference>
<keyword evidence="2" id="KW-0489">Methyltransferase</keyword>
<gene>
    <name evidence="2" type="ORF">SAMN04324258_2857</name>
</gene>
<evidence type="ECO:0000259" key="1">
    <source>
        <dbReference type="Pfam" id="PF08241"/>
    </source>
</evidence>
<dbReference type="PANTHER" id="PTHR42912">
    <property type="entry name" value="METHYLTRANSFERASE"/>
    <property type="match status" value="1"/>
</dbReference>
<dbReference type="Pfam" id="PF08241">
    <property type="entry name" value="Methyltransf_11"/>
    <property type="match status" value="1"/>
</dbReference>
<protein>
    <submittedName>
        <fullName evidence="2">Ubiquinone/menaquinone biosynthesis C-methylase UbiE</fullName>
    </submittedName>
</protein>
<dbReference type="SUPFAM" id="SSF53335">
    <property type="entry name" value="S-adenosyl-L-methionine-dependent methyltransferases"/>
    <property type="match status" value="1"/>
</dbReference>
<evidence type="ECO:0000313" key="3">
    <source>
        <dbReference type="Proteomes" id="UP000189777"/>
    </source>
</evidence>